<name>A0A2T2X5I0_9FIRM</name>
<evidence type="ECO:0000313" key="1">
    <source>
        <dbReference type="EMBL" id="PSR29717.1"/>
    </source>
</evidence>
<dbReference type="Gene3D" id="3.90.226.10">
    <property type="entry name" value="2-enoyl-CoA Hydratase, Chain A, domain 1"/>
    <property type="match status" value="1"/>
</dbReference>
<evidence type="ECO:0008006" key="3">
    <source>
        <dbReference type="Google" id="ProtNLM"/>
    </source>
</evidence>
<dbReference type="Proteomes" id="UP000242972">
    <property type="component" value="Unassembled WGS sequence"/>
</dbReference>
<gene>
    <name evidence="1" type="ORF">C7B46_18315</name>
</gene>
<dbReference type="PANTHER" id="PTHR11941">
    <property type="entry name" value="ENOYL-COA HYDRATASE-RELATED"/>
    <property type="match status" value="1"/>
</dbReference>
<dbReference type="PANTHER" id="PTHR11941:SF54">
    <property type="entry name" value="ENOYL-COA HYDRATASE, MITOCHONDRIAL"/>
    <property type="match status" value="1"/>
</dbReference>
<dbReference type="InterPro" id="IPR029045">
    <property type="entry name" value="ClpP/crotonase-like_dom_sf"/>
</dbReference>
<accession>A0A2T2X5I0</accession>
<sequence length="219" mass="25056">MRIDSARHLDYTEVILNYPQGRNALDTEGWHTLAETVRQVDPMLPLVLRGEGDHFCAGFDLKEWKTLNVHQRQDALAVMETALNQILDHPHLTLARLTGAVWGGGLALALATDWRQARMPITVGLPMIRMGVVPPHSMQKTLQLVLGPRRTKWLLWYGRSIECEELRQTDLVDDWMPGAWRSLKSDIADFPTNPSFLRAVRAIRAEKLMRDHYRVESES</sequence>
<dbReference type="Pfam" id="PF00378">
    <property type="entry name" value="ECH_1"/>
    <property type="match status" value="1"/>
</dbReference>
<evidence type="ECO:0000313" key="2">
    <source>
        <dbReference type="Proteomes" id="UP000242972"/>
    </source>
</evidence>
<dbReference type="EMBL" id="PXYW01000086">
    <property type="protein sequence ID" value="PSR29717.1"/>
    <property type="molecule type" value="Genomic_DNA"/>
</dbReference>
<dbReference type="SUPFAM" id="SSF52096">
    <property type="entry name" value="ClpP/crotonase"/>
    <property type="match status" value="1"/>
</dbReference>
<dbReference type="GO" id="GO:0003824">
    <property type="term" value="F:catalytic activity"/>
    <property type="evidence" value="ECO:0007669"/>
    <property type="project" value="UniProtKB-ARBA"/>
</dbReference>
<dbReference type="AlphaFoldDB" id="A0A2T2X5I0"/>
<protein>
    <recommendedName>
        <fullName evidence="3">Enoyl-CoA hydratase</fullName>
    </recommendedName>
</protein>
<dbReference type="GO" id="GO:0006635">
    <property type="term" value="P:fatty acid beta-oxidation"/>
    <property type="evidence" value="ECO:0007669"/>
    <property type="project" value="TreeGrafter"/>
</dbReference>
<reference evidence="1 2" key="1">
    <citation type="journal article" date="2014" name="BMC Genomics">
        <title>Comparison of environmental and isolate Sulfobacillus genomes reveals diverse carbon, sulfur, nitrogen, and hydrogen metabolisms.</title>
        <authorList>
            <person name="Justice N.B."/>
            <person name="Norman A."/>
            <person name="Brown C.T."/>
            <person name="Singh A."/>
            <person name="Thomas B.C."/>
            <person name="Banfield J.F."/>
        </authorList>
    </citation>
    <scope>NUCLEOTIDE SEQUENCE [LARGE SCALE GENOMIC DNA]</scope>
    <source>
        <strain evidence="1">AMDSBA4</strain>
    </source>
</reference>
<dbReference type="CDD" id="cd06558">
    <property type="entry name" value="crotonase-like"/>
    <property type="match status" value="1"/>
</dbReference>
<proteinExistence type="predicted"/>
<dbReference type="InterPro" id="IPR001753">
    <property type="entry name" value="Enoyl-CoA_hydra/iso"/>
</dbReference>
<organism evidence="1 2">
    <name type="scientific">Sulfobacillus benefaciens</name>
    <dbReference type="NCBI Taxonomy" id="453960"/>
    <lineage>
        <taxon>Bacteria</taxon>
        <taxon>Bacillati</taxon>
        <taxon>Bacillota</taxon>
        <taxon>Clostridia</taxon>
        <taxon>Eubacteriales</taxon>
        <taxon>Clostridiales Family XVII. Incertae Sedis</taxon>
        <taxon>Sulfobacillus</taxon>
    </lineage>
</organism>
<comment type="caution">
    <text evidence="1">The sequence shown here is derived from an EMBL/GenBank/DDBJ whole genome shotgun (WGS) entry which is preliminary data.</text>
</comment>